<keyword evidence="3" id="KW-0723">Serine/threonine-protein kinase</keyword>
<dbReference type="AlphaFoldDB" id="A0A0E0AIR6"/>
<dbReference type="PANTHER" id="PTHR47974">
    <property type="entry name" value="OS07G0415500 PROTEIN"/>
    <property type="match status" value="1"/>
</dbReference>
<dbReference type="FunFam" id="1.10.510.10:FF:001023">
    <property type="entry name" value="Os07g0541700 protein"/>
    <property type="match status" value="1"/>
</dbReference>
<dbReference type="GO" id="GO:0004674">
    <property type="term" value="F:protein serine/threonine kinase activity"/>
    <property type="evidence" value="ECO:0007669"/>
    <property type="project" value="UniProtKB-KW"/>
</dbReference>
<evidence type="ECO:0000256" key="8">
    <source>
        <dbReference type="ARBA" id="ARBA00022777"/>
    </source>
</evidence>
<accession>A0A0E0AIR6</accession>
<keyword evidence="8" id="KW-0418">Kinase</keyword>
<evidence type="ECO:0000256" key="14">
    <source>
        <dbReference type="SAM" id="MobiDB-lite"/>
    </source>
</evidence>
<name>A0A0E0AIR6_9ORYZ</name>
<evidence type="ECO:0000256" key="6">
    <source>
        <dbReference type="ARBA" id="ARBA00022729"/>
    </source>
</evidence>
<reference evidence="16" key="2">
    <citation type="submission" date="2018-05" db="EMBL/GenBank/DDBJ databases">
        <title>OgluRS3 (Oryza glumaepatula Reference Sequence Version 3).</title>
        <authorList>
            <person name="Zhang J."/>
            <person name="Kudrna D."/>
            <person name="Lee S."/>
            <person name="Talag J."/>
            <person name="Welchert J."/>
            <person name="Wing R.A."/>
        </authorList>
    </citation>
    <scope>NUCLEOTIDE SEQUENCE [LARGE SCALE GENOMIC DNA]</scope>
</reference>
<keyword evidence="5" id="KW-0812">Transmembrane</keyword>
<evidence type="ECO:0000256" key="12">
    <source>
        <dbReference type="ARBA" id="ARBA00047899"/>
    </source>
</evidence>
<evidence type="ECO:0000313" key="17">
    <source>
        <dbReference type="Proteomes" id="UP000026961"/>
    </source>
</evidence>
<evidence type="ECO:0000256" key="4">
    <source>
        <dbReference type="ARBA" id="ARBA00022679"/>
    </source>
</evidence>
<evidence type="ECO:0000256" key="7">
    <source>
        <dbReference type="ARBA" id="ARBA00022741"/>
    </source>
</evidence>
<keyword evidence="4" id="KW-0808">Transferase</keyword>
<evidence type="ECO:0000256" key="5">
    <source>
        <dbReference type="ARBA" id="ARBA00022692"/>
    </source>
</evidence>
<evidence type="ECO:0000259" key="15">
    <source>
        <dbReference type="PROSITE" id="PS50011"/>
    </source>
</evidence>
<keyword evidence="11" id="KW-0472">Membrane</keyword>
<feature type="compositionally biased region" description="Basic and acidic residues" evidence="14">
    <location>
        <begin position="273"/>
        <end position="287"/>
    </location>
</feature>
<dbReference type="GO" id="GO:0016020">
    <property type="term" value="C:membrane"/>
    <property type="evidence" value="ECO:0007669"/>
    <property type="project" value="UniProtKB-SubCell"/>
</dbReference>
<dbReference type="eggNOG" id="ENOG502QRWA">
    <property type="taxonomic scope" value="Eukaryota"/>
</dbReference>
<evidence type="ECO:0000256" key="2">
    <source>
        <dbReference type="ARBA" id="ARBA00012513"/>
    </source>
</evidence>
<dbReference type="InterPro" id="IPR003609">
    <property type="entry name" value="Pan_app"/>
</dbReference>
<keyword evidence="10" id="KW-1133">Transmembrane helix</keyword>
<feature type="domain" description="Protein kinase" evidence="15">
    <location>
        <begin position="77"/>
        <end position="323"/>
    </location>
</feature>
<keyword evidence="17" id="KW-1185">Reference proteome</keyword>
<sequence length="323" mass="34834">MRVMPAQVPHLLLEITTEQFFVGITACRLNCLSGSSCVASTALCGGSGLCFLKVSNFVSGYRSVALPSTSFIKVGGARRGVRAGAVRVGAVVGVVPAQPEVRRRVPRRAGKPNGCGGEAAGGDREGEKQFRMEVATISSTHHLNLVRLISFCSEGRHRLLAYEFMKNGSLDAFLFTDAPGCKMPWPTRFAVAVGTARGITYLHEKCRDCIVHCNIKPENILLDEHHNAKVFDSAATASHASTLKSARRSSLGDGGETRRSPGTLMAAAPPSTKEWKMRRGGECGEQRANESDENFLHSDLTPLLPNMTEVLRGEEKSVAYAMD</sequence>
<proteinExistence type="predicted"/>
<dbReference type="Proteomes" id="UP000026961">
    <property type="component" value="Chromosome 7"/>
</dbReference>
<dbReference type="Gene3D" id="3.30.200.20">
    <property type="entry name" value="Phosphorylase Kinase, domain 1"/>
    <property type="match status" value="1"/>
</dbReference>
<organism evidence="16">
    <name type="scientific">Oryza glumipatula</name>
    <dbReference type="NCBI Taxonomy" id="40148"/>
    <lineage>
        <taxon>Eukaryota</taxon>
        <taxon>Viridiplantae</taxon>
        <taxon>Streptophyta</taxon>
        <taxon>Embryophyta</taxon>
        <taxon>Tracheophyta</taxon>
        <taxon>Spermatophyta</taxon>
        <taxon>Magnoliopsida</taxon>
        <taxon>Liliopsida</taxon>
        <taxon>Poales</taxon>
        <taxon>Poaceae</taxon>
        <taxon>BOP clade</taxon>
        <taxon>Oryzoideae</taxon>
        <taxon>Oryzeae</taxon>
        <taxon>Oryzinae</taxon>
        <taxon>Oryza</taxon>
    </lineage>
</organism>
<dbReference type="InterPro" id="IPR011009">
    <property type="entry name" value="Kinase-like_dom_sf"/>
</dbReference>
<dbReference type="STRING" id="40148.A0A0E0AIR6"/>
<keyword evidence="7" id="KW-0547">Nucleotide-binding</keyword>
<dbReference type="Gramene" id="OGLUM07G11070.1">
    <property type="protein sequence ID" value="OGLUM07G11070.1"/>
    <property type="gene ID" value="OGLUM07G11070"/>
</dbReference>
<keyword evidence="9" id="KW-0067">ATP-binding</keyword>
<reference evidence="16" key="1">
    <citation type="submission" date="2015-04" db="UniProtKB">
        <authorList>
            <consortium name="EnsemblPlants"/>
        </authorList>
    </citation>
    <scope>IDENTIFICATION</scope>
</reference>
<evidence type="ECO:0000256" key="9">
    <source>
        <dbReference type="ARBA" id="ARBA00022840"/>
    </source>
</evidence>
<comment type="catalytic activity">
    <reaction evidence="12">
        <text>L-threonyl-[protein] + ATP = O-phospho-L-threonyl-[protein] + ADP + H(+)</text>
        <dbReference type="Rhea" id="RHEA:46608"/>
        <dbReference type="Rhea" id="RHEA-COMP:11060"/>
        <dbReference type="Rhea" id="RHEA-COMP:11605"/>
        <dbReference type="ChEBI" id="CHEBI:15378"/>
        <dbReference type="ChEBI" id="CHEBI:30013"/>
        <dbReference type="ChEBI" id="CHEBI:30616"/>
        <dbReference type="ChEBI" id="CHEBI:61977"/>
        <dbReference type="ChEBI" id="CHEBI:456216"/>
        <dbReference type="EC" id="2.7.11.1"/>
    </reaction>
</comment>
<dbReference type="PROSITE" id="PS50011">
    <property type="entry name" value="PROTEIN_KINASE_DOM"/>
    <property type="match status" value="1"/>
</dbReference>
<dbReference type="PANTHER" id="PTHR47974:SF9">
    <property type="entry name" value="RECEPTOR-LIKE SERINE_THREONINE-PROTEIN KINASE"/>
    <property type="match status" value="1"/>
</dbReference>
<dbReference type="EC" id="2.7.11.1" evidence="2"/>
<comment type="subcellular location">
    <subcellularLocation>
        <location evidence="1">Membrane</location>
        <topology evidence="1">Single-pass membrane protein</topology>
    </subcellularLocation>
</comment>
<keyword evidence="6" id="KW-0732">Signal</keyword>
<comment type="catalytic activity">
    <reaction evidence="13">
        <text>L-seryl-[protein] + ATP = O-phospho-L-seryl-[protein] + ADP + H(+)</text>
        <dbReference type="Rhea" id="RHEA:17989"/>
        <dbReference type="Rhea" id="RHEA-COMP:9863"/>
        <dbReference type="Rhea" id="RHEA-COMP:11604"/>
        <dbReference type="ChEBI" id="CHEBI:15378"/>
        <dbReference type="ChEBI" id="CHEBI:29999"/>
        <dbReference type="ChEBI" id="CHEBI:30616"/>
        <dbReference type="ChEBI" id="CHEBI:83421"/>
        <dbReference type="ChEBI" id="CHEBI:456216"/>
        <dbReference type="EC" id="2.7.11.1"/>
    </reaction>
</comment>
<dbReference type="EnsemblPlants" id="OGLUM07G11070.1">
    <property type="protein sequence ID" value="OGLUM07G11070.1"/>
    <property type="gene ID" value="OGLUM07G11070"/>
</dbReference>
<evidence type="ECO:0000256" key="11">
    <source>
        <dbReference type="ARBA" id="ARBA00023136"/>
    </source>
</evidence>
<dbReference type="HOGENOM" id="CLU_075721_0_0_1"/>
<evidence type="ECO:0000256" key="1">
    <source>
        <dbReference type="ARBA" id="ARBA00004167"/>
    </source>
</evidence>
<dbReference type="Pfam" id="PF00069">
    <property type="entry name" value="Pkinase"/>
    <property type="match status" value="1"/>
</dbReference>
<evidence type="ECO:0000256" key="13">
    <source>
        <dbReference type="ARBA" id="ARBA00048679"/>
    </source>
</evidence>
<dbReference type="SUPFAM" id="SSF56112">
    <property type="entry name" value="Protein kinase-like (PK-like)"/>
    <property type="match status" value="1"/>
</dbReference>
<feature type="region of interest" description="Disordered" evidence="14">
    <location>
        <begin position="241"/>
        <end position="287"/>
    </location>
</feature>
<evidence type="ECO:0000313" key="16">
    <source>
        <dbReference type="EnsemblPlants" id="OGLUM07G11070.1"/>
    </source>
</evidence>
<evidence type="ECO:0000256" key="3">
    <source>
        <dbReference type="ARBA" id="ARBA00022527"/>
    </source>
</evidence>
<protein>
    <recommendedName>
        <fullName evidence="2">non-specific serine/threonine protein kinase</fullName>
        <ecNumber evidence="2">2.7.11.1</ecNumber>
    </recommendedName>
</protein>
<dbReference type="Gene3D" id="1.10.510.10">
    <property type="entry name" value="Transferase(Phosphotransferase) domain 1"/>
    <property type="match status" value="1"/>
</dbReference>
<dbReference type="InterPro" id="IPR000719">
    <property type="entry name" value="Prot_kinase_dom"/>
</dbReference>
<evidence type="ECO:0000256" key="10">
    <source>
        <dbReference type="ARBA" id="ARBA00022989"/>
    </source>
</evidence>
<dbReference type="Pfam" id="PF08276">
    <property type="entry name" value="PAN_2"/>
    <property type="match status" value="1"/>
</dbReference>
<dbReference type="GO" id="GO:0005524">
    <property type="term" value="F:ATP binding"/>
    <property type="evidence" value="ECO:0007669"/>
    <property type="project" value="UniProtKB-KW"/>
</dbReference>